<dbReference type="Pfam" id="PF00320">
    <property type="entry name" value="GATA"/>
    <property type="match status" value="1"/>
</dbReference>
<dbReference type="InterPro" id="IPR035170">
    <property type="entry name" value="MTA1_R1"/>
</dbReference>
<feature type="region of interest" description="Disordered" evidence="6">
    <location>
        <begin position="131"/>
        <end position="168"/>
    </location>
</feature>
<evidence type="ECO:0000256" key="5">
    <source>
        <dbReference type="ARBA" id="ARBA00023242"/>
    </source>
</evidence>
<dbReference type="SUPFAM" id="SSF46689">
    <property type="entry name" value="Homeodomain-like"/>
    <property type="match status" value="1"/>
</dbReference>
<name>A0A7L2QZC9_9PASS</name>
<dbReference type="FunFam" id="1.10.10.60:FF:000012">
    <property type="entry name" value="Metastasis-associated 1 family, member 3"/>
    <property type="match status" value="1"/>
</dbReference>
<reference evidence="8 9" key="1">
    <citation type="submission" date="2019-09" db="EMBL/GenBank/DDBJ databases">
        <title>Bird 10,000 Genomes (B10K) Project - Family phase.</title>
        <authorList>
            <person name="Zhang G."/>
        </authorList>
    </citation>
    <scope>NUCLEOTIDE SEQUENCE [LARGE SCALE GENOMIC DNA]</scope>
    <source>
        <strain evidence="8">B10K-DU-002-81</strain>
    </source>
</reference>
<keyword evidence="2" id="KW-0863">Zinc-finger</keyword>
<dbReference type="InterPro" id="IPR000679">
    <property type="entry name" value="Znf_GATA"/>
</dbReference>
<dbReference type="PROSITE" id="PS51293">
    <property type="entry name" value="SANT"/>
    <property type="match status" value="1"/>
</dbReference>
<dbReference type="InterPro" id="IPR009057">
    <property type="entry name" value="Homeodomain-like_sf"/>
</dbReference>
<dbReference type="GO" id="GO:0016581">
    <property type="term" value="C:NuRD complex"/>
    <property type="evidence" value="ECO:0007669"/>
    <property type="project" value="TreeGrafter"/>
</dbReference>
<dbReference type="SMART" id="SM00401">
    <property type="entry name" value="ZnF_GATA"/>
    <property type="match status" value="1"/>
</dbReference>
<proteinExistence type="predicted"/>
<dbReference type="AlphaFoldDB" id="A0A7L2QZC9"/>
<dbReference type="GO" id="GO:0000122">
    <property type="term" value="P:negative regulation of transcription by RNA polymerase II"/>
    <property type="evidence" value="ECO:0007669"/>
    <property type="project" value="TreeGrafter"/>
</dbReference>
<evidence type="ECO:0000313" key="8">
    <source>
        <dbReference type="EMBL" id="NXS01586.1"/>
    </source>
</evidence>
<dbReference type="PANTHER" id="PTHR10865:SF6">
    <property type="entry name" value="METASTASIS-ASSOCIATED PROTEIN MTA3"/>
    <property type="match status" value="1"/>
</dbReference>
<evidence type="ECO:0000256" key="1">
    <source>
        <dbReference type="ARBA" id="ARBA00022723"/>
    </source>
</evidence>
<dbReference type="GO" id="GO:0008270">
    <property type="term" value="F:zinc ion binding"/>
    <property type="evidence" value="ECO:0007669"/>
    <property type="project" value="UniProtKB-KW"/>
</dbReference>
<dbReference type="Gene3D" id="1.10.10.60">
    <property type="entry name" value="Homeodomain-like"/>
    <property type="match status" value="1"/>
</dbReference>
<feature type="non-terminal residue" evidence="8">
    <location>
        <position position="297"/>
    </location>
</feature>
<dbReference type="Pfam" id="PF17226">
    <property type="entry name" value="MTA_R1"/>
    <property type="match status" value="1"/>
</dbReference>
<organism evidence="8 9">
    <name type="scientific">Oxylabes madagascariensis</name>
    <name type="common">white-throated Oxylabes</name>
    <dbReference type="NCBI Taxonomy" id="98144"/>
    <lineage>
        <taxon>Eukaryota</taxon>
        <taxon>Metazoa</taxon>
        <taxon>Chordata</taxon>
        <taxon>Craniata</taxon>
        <taxon>Vertebrata</taxon>
        <taxon>Euteleostomi</taxon>
        <taxon>Archelosauria</taxon>
        <taxon>Archosauria</taxon>
        <taxon>Dinosauria</taxon>
        <taxon>Saurischia</taxon>
        <taxon>Theropoda</taxon>
        <taxon>Coelurosauria</taxon>
        <taxon>Aves</taxon>
        <taxon>Neognathae</taxon>
        <taxon>Neoaves</taxon>
        <taxon>Telluraves</taxon>
        <taxon>Australaves</taxon>
        <taxon>Passeriformes</taxon>
        <taxon>Sylvioidea</taxon>
        <taxon>Timaliidae</taxon>
        <taxon>Oxylabes</taxon>
    </lineage>
</organism>
<keyword evidence="1" id="KW-0479">Metal-binding</keyword>
<evidence type="ECO:0000313" key="9">
    <source>
        <dbReference type="Proteomes" id="UP000570288"/>
    </source>
</evidence>
<keyword evidence="5" id="KW-0539">Nucleus</keyword>
<dbReference type="GO" id="GO:0043565">
    <property type="term" value="F:sequence-specific DNA binding"/>
    <property type="evidence" value="ECO:0007669"/>
    <property type="project" value="InterPro"/>
</dbReference>
<dbReference type="OrthoDB" id="2193595at2759"/>
<feature type="compositionally biased region" description="Polar residues" evidence="6">
    <location>
        <begin position="153"/>
        <end position="168"/>
    </location>
</feature>
<dbReference type="EMBL" id="VYZR01095976">
    <property type="protein sequence ID" value="NXS01586.1"/>
    <property type="molecule type" value="Genomic_DNA"/>
</dbReference>
<comment type="caution">
    <text evidence="8">The sequence shown here is derived from an EMBL/GenBank/DDBJ whole genome shotgun (WGS) entry which is preliminary data.</text>
</comment>
<accession>A0A7L2QZC9</accession>
<evidence type="ECO:0000256" key="6">
    <source>
        <dbReference type="SAM" id="MobiDB-lite"/>
    </source>
</evidence>
<dbReference type="InterPro" id="IPR040138">
    <property type="entry name" value="MIER/MTA"/>
</dbReference>
<feature type="non-terminal residue" evidence="8">
    <location>
        <position position="1"/>
    </location>
</feature>
<keyword evidence="4" id="KW-0238">DNA-binding</keyword>
<evidence type="ECO:0000256" key="3">
    <source>
        <dbReference type="ARBA" id="ARBA00022833"/>
    </source>
</evidence>
<dbReference type="InterPro" id="IPR017884">
    <property type="entry name" value="SANT_dom"/>
</dbReference>
<dbReference type="GO" id="GO:0003713">
    <property type="term" value="F:transcription coactivator activity"/>
    <property type="evidence" value="ECO:0007669"/>
    <property type="project" value="TreeGrafter"/>
</dbReference>
<evidence type="ECO:0000259" key="7">
    <source>
        <dbReference type="PROSITE" id="PS51293"/>
    </source>
</evidence>
<evidence type="ECO:0000256" key="4">
    <source>
        <dbReference type="ARBA" id="ARBA00023125"/>
    </source>
</evidence>
<protein>
    <submittedName>
        <fullName evidence="8">MTA3 protein</fullName>
    </submittedName>
</protein>
<dbReference type="Proteomes" id="UP000570288">
    <property type="component" value="Unassembled WGS sequence"/>
</dbReference>
<feature type="domain" description="SANT" evidence="7">
    <location>
        <begin position="7"/>
        <end position="39"/>
    </location>
</feature>
<keyword evidence="9" id="KW-1185">Reference proteome</keyword>
<dbReference type="GO" id="GO:0003714">
    <property type="term" value="F:transcription corepressor activity"/>
    <property type="evidence" value="ECO:0007669"/>
    <property type="project" value="TreeGrafter"/>
</dbReference>
<gene>
    <name evidence="8" type="primary">Mta3</name>
    <name evidence="8" type="ORF">OXYMAD_R07910</name>
</gene>
<dbReference type="PANTHER" id="PTHR10865">
    <property type="entry name" value="METASTASIS-ASSOCIATED PROTEIN AND MESODERM INDUCTION EARLY RESPONSE PROTEIN"/>
    <property type="match status" value="1"/>
</dbReference>
<dbReference type="GO" id="GO:0042826">
    <property type="term" value="F:histone deacetylase binding"/>
    <property type="evidence" value="ECO:0007669"/>
    <property type="project" value="TreeGrafter"/>
</dbReference>
<evidence type="ECO:0000256" key="2">
    <source>
        <dbReference type="ARBA" id="ARBA00022771"/>
    </source>
</evidence>
<keyword evidence="3" id="KW-0862">Zinc</keyword>
<sequence length="297" mass="33276">GPVLCRDEMEEWSASEASLFEEALEKYGKDFNDIRQDFVSMKVVPFPKRLKAAEAESKLKQVYIPTYNKPNPNQISSNNGKPAAFTCAAFSSLAPQSHQWYSWGPPNMQCRLCASCWIYWKKYGGLKMPTQTDEDKLSSSQSTEESHVRTHLSRQATQGTPVRNTGSPKSAVKTRQAFFLHTTCWTKLARQVCKNTLRLRQAARRPFVPINCAAIKAEYADRHCELAGNPLKIKSTRKPLSCIIGYLEIHPAVKPNVIRSTPSLQSPSAKRLLAPSNHSSLSILGKRNYSHHNGLDG</sequence>